<protein>
    <recommendedName>
        <fullName evidence="2">Inner membrane protein YgaP-like transmembrane domain-containing protein</fullName>
    </recommendedName>
</protein>
<dbReference type="HOGENOM" id="CLU_176022_4_2_6"/>
<dbReference type="Pfam" id="PF11127">
    <property type="entry name" value="YgaP-like_TM"/>
    <property type="match status" value="1"/>
</dbReference>
<evidence type="ECO:0000259" key="2">
    <source>
        <dbReference type="Pfam" id="PF11127"/>
    </source>
</evidence>
<evidence type="ECO:0000313" key="4">
    <source>
        <dbReference type="Proteomes" id="UP000005275"/>
    </source>
</evidence>
<evidence type="ECO:0000313" key="3">
    <source>
        <dbReference type="EMBL" id="AHF03232.1"/>
    </source>
</evidence>
<accession>W0DXR8</accession>
<keyword evidence="4" id="KW-1185">Reference proteome</keyword>
<gene>
    <name evidence="3" type="ORF">MARPU_04550</name>
</gene>
<keyword evidence="1" id="KW-0812">Transmembrane</keyword>
<dbReference type="KEGG" id="mpur:MARPU_04550"/>
<feature type="transmembrane region" description="Helical" evidence="1">
    <location>
        <begin position="36"/>
        <end position="55"/>
    </location>
</feature>
<dbReference type="InterPro" id="IPR021309">
    <property type="entry name" value="YgaP-like_TM"/>
</dbReference>
<feature type="transmembrane region" description="Helical" evidence="1">
    <location>
        <begin position="12"/>
        <end position="30"/>
    </location>
</feature>
<feature type="domain" description="Inner membrane protein YgaP-like transmembrane" evidence="2">
    <location>
        <begin position="1"/>
        <end position="60"/>
    </location>
</feature>
<dbReference type="STRING" id="765910.MARPU_04550"/>
<reference evidence="3 4" key="1">
    <citation type="submission" date="2013-12" db="EMBL/GenBank/DDBJ databases">
        <authorList>
            <consortium name="DOE Joint Genome Institute"/>
            <person name="Bryant D.A."/>
            <person name="Huntemann M."/>
            <person name="Han J."/>
            <person name="Chen A."/>
            <person name="Kyrpides N."/>
            <person name="Mavromatis K."/>
            <person name="Markowitz V."/>
            <person name="Palaniappan K."/>
            <person name="Ivanova N."/>
            <person name="Schaumberg A."/>
            <person name="Pati A."/>
            <person name="Liolios K."/>
            <person name="Nordberg H.P."/>
            <person name="Cantor M.N."/>
            <person name="Hua S.X."/>
            <person name="Woyke T."/>
        </authorList>
    </citation>
    <scope>NUCLEOTIDE SEQUENCE [LARGE SCALE GENOMIC DNA]</scope>
    <source>
        <strain evidence="3 4">984</strain>
    </source>
</reference>
<evidence type="ECO:0000256" key="1">
    <source>
        <dbReference type="SAM" id="Phobius"/>
    </source>
</evidence>
<name>W0DXR8_MARPU</name>
<dbReference type="AlphaFoldDB" id="W0DXR8"/>
<organism evidence="3 4">
    <name type="scientific">Marichromatium purpuratum 984</name>
    <dbReference type="NCBI Taxonomy" id="765910"/>
    <lineage>
        <taxon>Bacteria</taxon>
        <taxon>Pseudomonadati</taxon>
        <taxon>Pseudomonadota</taxon>
        <taxon>Gammaproteobacteria</taxon>
        <taxon>Chromatiales</taxon>
        <taxon>Chromatiaceae</taxon>
        <taxon>Marichromatium</taxon>
    </lineage>
</organism>
<dbReference type="RefSeq" id="WP_005220244.1">
    <property type="nucleotide sequence ID" value="NZ_CP007031.1"/>
</dbReference>
<keyword evidence="1" id="KW-0472">Membrane</keyword>
<proteinExistence type="predicted"/>
<dbReference type="EMBL" id="CP007031">
    <property type="protein sequence ID" value="AHF03232.1"/>
    <property type="molecule type" value="Genomic_DNA"/>
</dbReference>
<keyword evidence="1" id="KW-1133">Transmembrane helix</keyword>
<sequence>MTKNIGSTDRNIRLAIGAVLLLWGLFTLNWLGAIGLVPVVTALIGWCPAYAPFGINTAAKD</sequence>
<dbReference type="Proteomes" id="UP000005275">
    <property type="component" value="Chromosome"/>
</dbReference>